<evidence type="ECO:0000313" key="2">
    <source>
        <dbReference type="EMBL" id="KAK8233449.1"/>
    </source>
</evidence>
<organism evidence="2 3">
    <name type="scientific">Phyllosticta capitalensis</name>
    <dbReference type="NCBI Taxonomy" id="121624"/>
    <lineage>
        <taxon>Eukaryota</taxon>
        <taxon>Fungi</taxon>
        <taxon>Dikarya</taxon>
        <taxon>Ascomycota</taxon>
        <taxon>Pezizomycotina</taxon>
        <taxon>Dothideomycetes</taxon>
        <taxon>Dothideomycetes incertae sedis</taxon>
        <taxon>Botryosphaeriales</taxon>
        <taxon>Phyllostictaceae</taxon>
        <taxon>Phyllosticta</taxon>
    </lineage>
</organism>
<keyword evidence="3" id="KW-1185">Reference proteome</keyword>
<accession>A0ABR1YLS2</accession>
<reference evidence="2 3" key="1">
    <citation type="submission" date="2024-04" db="EMBL/GenBank/DDBJ databases">
        <title>Phyllosticta paracitricarpa is synonymous to the EU quarantine fungus P. citricarpa based on phylogenomic analyses.</title>
        <authorList>
            <consortium name="Lawrence Berkeley National Laboratory"/>
            <person name="Van Ingen-Buijs V.A."/>
            <person name="Van Westerhoven A.C."/>
            <person name="Haridas S."/>
            <person name="Skiadas P."/>
            <person name="Martin F."/>
            <person name="Groenewald J.Z."/>
            <person name="Crous P.W."/>
            <person name="Seidl M.F."/>
        </authorList>
    </citation>
    <scope>NUCLEOTIDE SEQUENCE [LARGE SCALE GENOMIC DNA]</scope>
    <source>
        <strain evidence="2 3">CBS 123374</strain>
    </source>
</reference>
<protein>
    <submittedName>
        <fullName evidence="2">Uncharacterized protein</fullName>
    </submittedName>
</protein>
<feature type="transmembrane region" description="Helical" evidence="1">
    <location>
        <begin position="222"/>
        <end position="244"/>
    </location>
</feature>
<proteinExistence type="predicted"/>
<dbReference type="EMBL" id="JBBWRZ010000006">
    <property type="protein sequence ID" value="KAK8233449.1"/>
    <property type="molecule type" value="Genomic_DNA"/>
</dbReference>
<evidence type="ECO:0000313" key="3">
    <source>
        <dbReference type="Proteomes" id="UP001492380"/>
    </source>
</evidence>
<dbReference type="Proteomes" id="UP001492380">
    <property type="component" value="Unassembled WGS sequence"/>
</dbReference>
<keyword evidence="1" id="KW-0812">Transmembrane</keyword>
<name>A0ABR1YLS2_9PEZI</name>
<comment type="caution">
    <text evidence="2">The sequence shown here is derived from an EMBL/GenBank/DDBJ whole genome shotgun (WGS) entry which is preliminary data.</text>
</comment>
<sequence>MQLSLPYRQSLSALSHWSSLAVQAERLLILYRLAGFPFSKIEVISSHFEVQLTRFTPVQRDKTRVAPARSVAPCSQDTAPKHCTALLDSPAPLPHPTGICLHSRCWWRPGPSPPLRVVLEDHQTLVVSISASSTLGRFSTWTACRPTQIPRFSTVLHERKGTVAWLIVNRFCGHSNGLTWCGDSTNTLSPHGDGKQLWGGGKQCLVYEQCLVPSLRLRCPLVLVQLLVLFWLACQVVALCLCFARCVVECLEPTCKCSSAFTLFPWSPSIRRLV</sequence>
<keyword evidence="1" id="KW-0472">Membrane</keyword>
<keyword evidence="1" id="KW-1133">Transmembrane helix</keyword>
<gene>
    <name evidence="2" type="ORF">HDK90DRAFT_267466</name>
</gene>
<evidence type="ECO:0000256" key="1">
    <source>
        <dbReference type="SAM" id="Phobius"/>
    </source>
</evidence>